<dbReference type="Proteomes" id="UP001220209">
    <property type="component" value="Chromosome 2"/>
</dbReference>
<dbReference type="AlphaFoldDB" id="A0AAP1VC05"/>
<proteinExistence type="predicted"/>
<evidence type="ECO:0000313" key="3">
    <source>
        <dbReference type="EMBL" id="WFN19504.1"/>
    </source>
</evidence>
<evidence type="ECO:0000313" key="5">
    <source>
        <dbReference type="Proteomes" id="UP000664048"/>
    </source>
</evidence>
<evidence type="ECO:0000313" key="6">
    <source>
        <dbReference type="Proteomes" id="UP001220209"/>
    </source>
</evidence>
<reference evidence="1" key="1">
    <citation type="submission" date="2021-01" db="EMBL/GenBank/DDBJ databases">
        <title>Outbreak of Burkholderia contaminns endophthalmitis traced to a clinical ventilation system.</title>
        <authorList>
            <person name="Lipuma J."/>
            <person name="Spilker T."/>
            <person name="Kratholm J."/>
        </authorList>
    </citation>
    <scope>NUCLEOTIDE SEQUENCE</scope>
    <source>
        <strain evidence="1">HI4954</strain>
    </source>
</reference>
<dbReference type="RefSeq" id="WP_157644927.1">
    <property type="nucleotide sequence ID" value="NZ_AP018357.1"/>
</dbReference>
<dbReference type="Proteomes" id="UP000611459">
    <property type="component" value="Unassembled WGS sequence"/>
</dbReference>
<dbReference type="EMBL" id="JAGEMX010000028">
    <property type="protein sequence ID" value="MBO1835270.1"/>
    <property type="molecule type" value="Genomic_DNA"/>
</dbReference>
<name>A0AAP1VC05_9BURK</name>
<evidence type="ECO:0000313" key="1">
    <source>
        <dbReference type="EMBL" id="MBK1935478.1"/>
    </source>
</evidence>
<dbReference type="Proteomes" id="UP000664048">
    <property type="component" value="Unassembled WGS sequence"/>
</dbReference>
<reference evidence="3 6" key="3">
    <citation type="submission" date="2021-12" db="EMBL/GenBank/DDBJ databases">
        <title>Genomic and phenotypic characterization of three Burkholderia contaminans isolates recovered from different sources.</title>
        <authorList>
            <person name="Lopez De Volder A."/>
            <person name="Fan Y."/>
            <person name="Nunvar J."/>
            <person name="Herrera T."/>
            <person name="Timp W."/>
            <person name="Degrossi J."/>
        </authorList>
    </citation>
    <scope>NUCLEOTIDE SEQUENCE [LARGE SCALE GENOMIC DNA]</scope>
    <source>
        <strain evidence="3 6">LMG 23361</strain>
    </source>
</reference>
<keyword evidence="5" id="KW-1185">Reference proteome</keyword>
<accession>A0AAP1VC05</accession>
<organism evidence="1 4">
    <name type="scientific">Burkholderia contaminans</name>
    <dbReference type="NCBI Taxonomy" id="488447"/>
    <lineage>
        <taxon>Bacteria</taxon>
        <taxon>Pseudomonadati</taxon>
        <taxon>Pseudomonadota</taxon>
        <taxon>Betaproteobacteria</taxon>
        <taxon>Burkholderiales</taxon>
        <taxon>Burkholderiaceae</taxon>
        <taxon>Burkholderia</taxon>
        <taxon>Burkholderia cepacia complex</taxon>
    </lineage>
</organism>
<evidence type="ECO:0000313" key="2">
    <source>
        <dbReference type="EMBL" id="MBO1835270.1"/>
    </source>
</evidence>
<protein>
    <submittedName>
        <fullName evidence="1">Uncharacterized protein</fullName>
    </submittedName>
</protein>
<dbReference type="GeneID" id="93188954"/>
<sequence>MLLRLGIERIRHRTADRFGLADSIPMVAAVTFVSRGVVALMMRERH</sequence>
<gene>
    <name evidence="2" type="ORF">J4M89_38395</name>
    <name evidence="1" type="ORF">JIN94_36915</name>
    <name evidence="3" type="ORF">LXE91_26455</name>
</gene>
<dbReference type="EMBL" id="CP090641">
    <property type="protein sequence ID" value="WFN19504.1"/>
    <property type="molecule type" value="Genomic_DNA"/>
</dbReference>
<evidence type="ECO:0000313" key="4">
    <source>
        <dbReference type="Proteomes" id="UP000611459"/>
    </source>
</evidence>
<reference evidence="2 5" key="2">
    <citation type="submission" date="2021-03" db="EMBL/GenBank/DDBJ databases">
        <title>Clinical course, treatment and visual outcome of an outbreak of Burkholderia contaminans endophthalmitis following cataract surgery.</title>
        <authorList>
            <person name="Lind C."/>
            <person name="Olsen K."/>
            <person name="Angelsen N.K."/>
            <person name="Krefting E.A."/>
            <person name="Fossen K."/>
            <person name="Gravningen K."/>
            <person name="Depoorter E."/>
            <person name="Vandamme P."/>
            <person name="Bertelsen G."/>
        </authorList>
    </citation>
    <scope>NUCLEOTIDE SEQUENCE [LARGE SCALE GENOMIC DNA]</scope>
    <source>
        <strain evidence="2 5">51242556</strain>
    </source>
</reference>
<dbReference type="EMBL" id="JAENIB010000032">
    <property type="protein sequence ID" value="MBK1935478.1"/>
    <property type="molecule type" value="Genomic_DNA"/>
</dbReference>